<organism evidence="1 2">
    <name type="scientific">Spiromyces aspiralis</name>
    <dbReference type="NCBI Taxonomy" id="68401"/>
    <lineage>
        <taxon>Eukaryota</taxon>
        <taxon>Fungi</taxon>
        <taxon>Fungi incertae sedis</taxon>
        <taxon>Zoopagomycota</taxon>
        <taxon>Kickxellomycotina</taxon>
        <taxon>Kickxellomycetes</taxon>
        <taxon>Kickxellales</taxon>
        <taxon>Kickxellaceae</taxon>
        <taxon>Spiromyces</taxon>
    </lineage>
</organism>
<comment type="caution">
    <text evidence="1">The sequence shown here is derived from an EMBL/GenBank/DDBJ whole genome shotgun (WGS) entry which is preliminary data.</text>
</comment>
<sequence>MKKQSRYSASTPHDDSTPTEGSFSPPSSSAKLDSGGEGTAVSSRATGNNNDSSSSGNGRQQMRDKQRLPPPLPSSSLNRSTPTVAAAVTTGPAKDPQRTRSKVLRQLQRHHQDQPSISVATSSASPIIPFSPSHIHVSSPILGPVMESANASGYLTPSENWIKVGDGARVISLTSSDNEDSFELIEKPETGSHPSPPHHLNRFQHRPLREASGRPAQPSHSYPMAADDYAGFKGNM</sequence>
<gene>
    <name evidence="1" type="ORF">EV182_005346</name>
</gene>
<feature type="non-terminal residue" evidence="1">
    <location>
        <position position="236"/>
    </location>
</feature>
<dbReference type="EMBL" id="JAMZIH010001875">
    <property type="protein sequence ID" value="KAJ1677832.1"/>
    <property type="molecule type" value="Genomic_DNA"/>
</dbReference>
<dbReference type="Proteomes" id="UP001145114">
    <property type="component" value="Unassembled WGS sequence"/>
</dbReference>
<name>A0ACC1HRG5_9FUNG</name>
<evidence type="ECO:0000313" key="2">
    <source>
        <dbReference type="Proteomes" id="UP001145114"/>
    </source>
</evidence>
<keyword evidence="2" id="KW-1185">Reference proteome</keyword>
<protein>
    <submittedName>
        <fullName evidence="1">Uncharacterized protein</fullName>
    </submittedName>
</protein>
<reference evidence="1" key="1">
    <citation type="submission" date="2022-06" db="EMBL/GenBank/DDBJ databases">
        <title>Phylogenomic reconstructions and comparative analyses of Kickxellomycotina fungi.</title>
        <authorList>
            <person name="Reynolds N.K."/>
            <person name="Stajich J.E."/>
            <person name="Barry K."/>
            <person name="Grigoriev I.V."/>
            <person name="Crous P."/>
            <person name="Smith M.E."/>
        </authorList>
    </citation>
    <scope>NUCLEOTIDE SEQUENCE</scope>
    <source>
        <strain evidence="1">RSA 2271</strain>
    </source>
</reference>
<evidence type="ECO:0000313" key="1">
    <source>
        <dbReference type="EMBL" id="KAJ1677832.1"/>
    </source>
</evidence>
<proteinExistence type="predicted"/>
<accession>A0ACC1HRG5</accession>